<gene>
    <name evidence="2" type="ORF">NQU55_25705</name>
</gene>
<evidence type="ECO:0000313" key="2">
    <source>
        <dbReference type="EMBL" id="MCQ8773132.1"/>
    </source>
</evidence>
<evidence type="ECO:0000313" key="3">
    <source>
        <dbReference type="Proteomes" id="UP001142374"/>
    </source>
</evidence>
<proteinExistence type="predicted"/>
<accession>A0A9X2LKV1</accession>
<feature type="region of interest" description="Disordered" evidence="1">
    <location>
        <begin position="103"/>
        <end position="123"/>
    </location>
</feature>
<sequence>MPPAKTSYVCLPCRASYKQRRPGRHDLADRPCPRCARPLIHVGAAFAPPRRRDKAAWRTLSLLLQAGIRFHMGCTDGPGYRPRTMGEVRERLTYARHHEVPAEQALVLREPPQRKRSRPVIPR</sequence>
<evidence type="ECO:0000256" key="1">
    <source>
        <dbReference type="SAM" id="MobiDB-lite"/>
    </source>
</evidence>
<comment type="caution">
    <text evidence="2">The sequence shown here is derived from an EMBL/GenBank/DDBJ whole genome shotgun (WGS) entry which is preliminary data.</text>
</comment>
<name>A0A9X2LKV1_9ACTN</name>
<dbReference type="AlphaFoldDB" id="A0A9X2LKV1"/>
<dbReference type="EMBL" id="JANIID010000027">
    <property type="protein sequence ID" value="MCQ8773132.1"/>
    <property type="molecule type" value="Genomic_DNA"/>
</dbReference>
<feature type="compositionally biased region" description="Basic residues" evidence="1">
    <location>
        <begin position="114"/>
        <end position="123"/>
    </location>
</feature>
<reference evidence="2" key="1">
    <citation type="submission" date="2022-06" db="EMBL/GenBank/DDBJ databases">
        <title>WGS of actinobacteria.</title>
        <authorList>
            <person name="Thawai C."/>
        </authorList>
    </citation>
    <scope>NUCLEOTIDE SEQUENCE</scope>
    <source>
        <strain evidence="2">AA8</strain>
    </source>
</reference>
<dbReference type="Proteomes" id="UP001142374">
    <property type="component" value="Unassembled WGS sequence"/>
</dbReference>
<keyword evidence="3" id="KW-1185">Reference proteome</keyword>
<organism evidence="2 3">
    <name type="scientific">Streptomyces telluris</name>
    <dbReference type="NCBI Taxonomy" id="2720021"/>
    <lineage>
        <taxon>Bacteria</taxon>
        <taxon>Bacillati</taxon>
        <taxon>Actinomycetota</taxon>
        <taxon>Actinomycetes</taxon>
        <taxon>Kitasatosporales</taxon>
        <taxon>Streptomycetaceae</taxon>
        <taxon>Streptomyces</taxon>
    </lineage>
</organism>
<protein>
    <submittedName>
        <fullName evidence="2">Deoxyxylulose-5-phosphate synthase</fullName>
    </submittedName>
</protein>
<dbReference type="RefSeq" id="WP_256791232.1">
    <property type="nucleotide sequence ID" value="NZ_JANIID010000027.1"/>
</dbReference>